<protein>
    <recommendedName>
        <fullName evidence="4">BFN domain-containing protein</fullName>
    </recommendedName>
</protein>
<reference evidence="6" key="1">
    <citation type="journal article" date="2016" name="Nature">
        <title>The genome of the seagrass Zostera marina reveals angiosperm adaptation to the sea.</title>
        <authorList>
            <person name="Olsen J.L."/>
            <person name="Rouze P."/>
            <person name="Verhelst B."/>
            <person name="Lin Y.-C."/>
            <person name="Bayer T."/>
            <person name="Collen J."/>
            <person name="Dattolo E."/>
            <person name="De Paoli E."/>
            <person name="Dittami S."/>
            <person name="Maumus F."/>
            <person name="Michel G."/>
            <person name="Kersting A."/>
            <person name="Lauritano C."/>
            <person name="Lohaus R."/>
            <person name="Toepel M."/>
            <person name="Tonon T."/>
            <person name="Vanneste K."/>
            <person name="Amirebrahimi M."/>
            <person name="Brakel J."/>
            <person name="Bostroem C."/>
            <person name="Chovatia M."/>
            <person name="Grimwood J."/>
            <person name="Jenkins J.W."/>
            <person name="Jueterbock A."/>
            <person name="Mraz A."/>
            <person name="Stam W.T."/>
            <person name="Tice H."/>
            <person name="Bornberg-Bauer E."/>
            <person name="Green P.J."/>
            <person name="Pearson G.A."/>
            <person name="Procaccini G."/>
            <person name="Duarte C.M."/>
            <person name="Schmutz J."/>
            <person name="Reusch T.B.H."/>
            <person name="Van de Peer Y."/>
        </authorList>
    </citation>
    <scope>NUCLEOTIDE SEQUENCE [LARGE SCALE GENOMIC DNA]</scope>
    <source>
        <strain evidence="6">cv. Finnish</strain>
    </source>
</reference>
<comment type="similarity">
    <text evidence="1">Belongs to the bifunctional nuclease family.</text>
</comment>
<dbReference type="GO" id="GO:0004518">
    <property type="term" value="F:nuclease activity"/>
    <property type="evidence" value="ECO:0007669"/>
    <property type="project" value="UniProtKB-UniRule"/>
</dbReference>
<evidence type="ECO:0000256" key="1">
    <source>
        <dbReference type="ARBA" id="ARBA00009095"/>
    </source>
</evidence>
<accession>A0A0K9Q6A4</accession>
<dbReference type="InterPro" id="IPR003729">
    <property type="entry name" value="Bi_nuclease_dom"/>
</dbReference>
<keyword evidence="2" id="KW-0378">Hydrolase</keyword>
<name>A0A0K9Q6A4_ZOSMR</name>
<proteinExistence type="inferred from homology"/>
<organism evidence="5 6">
    <name type="scientific">Zostera marina</name>
    <name type="common">Eelgrass</name>
    <dbReference type="NCBI Taxonomy" id="29655"/>
    <lineage>
        <taxon>Eukaryota</taxon>
        <taxon>Viridiplantae</taxon>
        <taxon>Streptophyta</taxon>
        <taxon>Embryophyta</taxon>
        <taxon>Tracheophyta</taxon>
        <taxon>Spermatophyta</taxon>
        <taxon>Magnoliopsida</taxon>
        <taxon>Liliopsida</taxon>
        <taxon>Zosteraceae</taxon>
        <taxon>Zostera</taxon>
    </lineage>
</organism>
<evidence type="ECO:0000256" key="3">
    <source>
        <dbReference type="ARBA" id="ARBA00025428"/>
    </source>
</evidence>
<feature type="domain" description="BFN" evidence="4">
    <location>
        <begin position="120"/>
        <end position="266"/>
    </location>
</feature>
<evidence type="ECO:0000313" key="6">
    <source>
        <dbReference type="Proteomes" id="UP000036987"/>
    </source>
</evidence>
<keyword evidence="2" id="KW-0540">Nuclease</keyword>
<evidence type="ECO:0000313" key="5">
    <source>
        <dbReference type="EMBL" id="KMZ76330.1"/>
    </source>
</evidence>
<dbReference type="GO" id="GO:0016567">
    <property type="term" value="P:protein ubiquitination"/>
    <property type="evidence" value="ECO:0000318"/>
    <property type="project" value="GO_Central"/>
</dbReference>
<dbReference type="AlphaFoldDB" id="A0A0K9Q6A4"/>
<dbReference type="Gene3D" id="3.10.690.10">
    <property type="entry name" value="Bifunctional nuclease domain"/>
    <property type="match status" value="1"/>
</dbReference>
<dbReference type="PANTHER" id="PTHR15160">
    <property type="entry name" value="VON HIPPEL-LINDAU PROTEIN"/>
    <property type="match status" value="1"/>
</dbReference>
<evidence type="ECO:0000259" key="4">
    <source>
        <dbReference type="PROSITE" id="PS51658"/>
    </source>
</evidence>
<dbReference type="InterPro" id="IPR036104">
    <property type="entry name" value="BFN_sf"/>
</dbReference>
<evidence type="ECO:0000256" key="2">
    <source>
        <dbReference type="ARBA" id="ARBA00022722"/>
    </source>
</evidence>
<dbReference type="SUPFAM" id="SSF103256">
    <property type="entry name" value="Hypothetical protein TM0160"/>
    <property type="match status" value="1"/>
</dbReference>
<dbReference type="PROSITE" id="PS51658">
    <property type="entry name" value="BFN"/>
    <property type="match status" value="1"/>
</dbReference>
<gene>
    <name evidence="5" type="ORF">ZOSMA_103G00360</name>
</gene>
<comment type="function">
    <text evidence="3">Bifunctional nuclease with both RNase and DNase activities. Involved in basal defense response. Participates in abscisic acid-derived callose deposition following infection by a necrotrophic pathogen.</text>
</comment>
<dbReference type="PANTHER" id="PTHR15160:SF1">
    <property type="entry name" value="VON HIPPEL-LINDAU DISEASE TUMOR SUPPRESSOR"/>
    <property type="match status" value="1"/>
</dbReference>
<comment type="caution">
    <text evidence="5">The sequence shown here is derived from an EMBL/GenBank/DDBJ whole genome shotgun (WGS) entry which is preliminary data.</text>
</comment>
<dbReference type="GO" id="GO:0030891">
    <property type="term" value="C:VCB complex"/>
    <property type="evidence" value="ECO:0000318"/>
    <property type="project" value="GO_Central"/>
</dbReference>
<dbReference type="GO" id="GO:0005634">
    <property type="term" value="C:nucleus"/>
    <property type="evidence" value="ECO:0000318"/>
    <property type="project" value="GO_Central"/>
</dbReference>
<dbReference type="Pfam" id="PF02577">
    <property type="entry name" value="BFN_dom"/>
    <property type="match status" value="1"/>
</dbReference>
<dbReference type="EMBL" id="LFYR01000047">
    <property type="protein sequence ID" value="KMZ76330.1"/>
    <property type="molecule type" value="Genomic_DNA"/>
</dbReference>
<dbReference type="OMA" id="ISCDAEY"/>
<dbReference type="STRING" id="29655.A0A0K9Q6A4"/>
<dbReference type="OrthoDB" id="566255at2759"/>
<dbReference type="Proteomes" id="UP000036987">
    <property type="component" value="Unassembled WGS sequence"/>
</dbReference>
<sequence length="329" mass="37897">MLRLQSTPCVPSSTTSLCHSHNYDSASSVIRIHSVRFPVTRFWWSKRARGRYVFENKWRFLCRSSQGNSSAGCHGDSSQEWNNDDRFLQATLLVTETIRHYNLRKRGFVDESKWHSSGWKHPLSVSTKGSKSDITPLSHGFLRRFHSPTIFLKVACKDNLILPIVVGEFAIERLMHTLTDNKLEESPNQFQFIKNLVSVLGYQVKKVWITKRVFNTYYAQIFLGKTAQMENISIDSRPSDAIHLANGFKAPIYVSKEIIFKDAIRIVCGAQRKEASKIVYDVLLDSAIEGPDLLMEELDLVRKLNTAIIEERYKDAAIWRDKLKEIRMP</sequence>
<keyword evidence="6" id="KW-1185">Reference proteome</keyword>